<accession>A0A8J3PKV7</accession>
<sequence>MNSDWRCDIDGPVLPLYIAERINAQIVEAAVAKVRASHAGEATTPLWVLWPLPPGWMVTGVGLAGDCRSGVRATVLACSGPAPIDRGPADIVLVAEEPGVGLGARLAGIPGPDPGPFLEGAHDGAPAHAKVRAAGRPTPLWSVKSADDRSAYVGEAKGMWLYAIAWPASAGYLVAEDLSLCDLVEAVPSELVFGAPSPYLHGSA</sequence>
<reference evidence="1" key="1">
    <citation type="submission" date="2021-01" db="EMBL/GenBank/DDBJ databases">
        <title>Whole genome shotgun sequence of Planosporangium flavigriseum NBRC 105377.</title>
        <authorList>
            <person name="Komaki H."/>
            <person name="Tamura T."/>
        </authorList>
    </citation>
    <scope>NUCLEOTIDE SEQUENCE</scope>
    <source>
        <strain evidence="1">NBRC 105377</strain>
    </source>
</reference>
<comment type="caution">
    <text evidence="1">The sequence shown here is derived from an EMBL/GenBank/DDBJ whole genome shotgun (WGS) entry which is preliminary data.</text>
</comment>
<dbReference type="Pfam" id="PF20544">
    <property type="entry name" value="DUF6758"/>
    <property type="match status" value="1"/>
</dbReference>
<dbReference type="EMBL" id="BONU01000003">
    <property type="protein sequence ID" value="GIG72288.1"/>
    <property type="molecule type" value="Genomic_DNA"/>
</dbReference>
<evidence type="ECO:0000313" key="2">
    <source>
        <dbReference type="Proteomes" id="UP000653674"/>
    </source>
</evidence>
<dbReference type="Proteomes" id="UP000653674">
    <property type="component" value="Unassembled WGS sequence"/>
</dbReference>
<dbReference type="AlphaFoldDB" id="A0A8J3PKV7"/>
<dbReference type="InterPro" id="IPR046646">
    <property type="entry name" value="DUF6758"/>
</dbReference>
<proteinExistence type="predicted"/>
<keyword evidence="2" id="KW-1185">Reference proteome</keyword>
<organism evidence="1 2">
    <name type="scientific">Planosporangium flavigriseum</name>
    <dbReference type="NCBI Taxonomy" id="373681"/>
    <lineage>
        <taxon>Bacteria</taxon>
        <taxon>Bacillati</taxon>
        <taxon>Actinomycetota</taxon>
        <taxon>Actinomycetes</taxon>
        <taxon>Micromonosporales</taxon>
        <taxon>Micromonosporaceae</taxon>
        <taxon>Planosporangium</taxon>
    </lineage>
</organism>
<gene>
    <name evidence="1" type="ORF">Pfl04_06920</name>
</gene>
<evidence type="ECO:0000313" key="1">
    <source>
        <dbReference type="EMBL" id="GIG72288.1"/>
    </source>
</evidence>
<protein>
    <submittedName>
        <fullName evidence="1">Uncharacterized protein</fullName>
    </submittedName>
</protein>
<name>A0A8J3PKV7_9ACTN</name>